<organism evidence="4 5">
    <name type="scientific">Candidatus Protofrankia californiensis</name>
    <dbReference type="NCBI Taxonomy" id="1839754"/>
    <lineage>
        <taxon>Bacteria</taxon>
        <taxon>Bacillati</taxon>
        <taxon>Actinomycetota</taxon>
        <taxon>Actinomycetes</taxon>
        <taxon>Frankiales</taxon>
        <taxon>Frankiaceae</taxon>
        <taxon>Protofrankia</taxon>
    </lineage>
</organism>
<sequence length="291" mass="30614">MSGHHLGEQIAPLVDGQLDHDDRDRALAHLACCSSCQWEVAELRRLKARLAALGGPVLPGCVADRLLRMAAVAIPARFAADTRFAPDNGRAHPVGPMVPVGPVVPAGYSIVQLPADSPGTFRSDHSHCRGGARTPGSTRSTLQVRVSTGRVMFTVGLVGPVATSKSSKLSRILKKDGRKTVRRSIRPRVALRVTTPAAGGRRPPSGPADPRARGARRPSRTRRTLVGSAAVLFFAVAGAAFGETRAPSGLPGPSTHPVVAPVVRPSLVSEVRVSRLLPVMAVVSVPTSVRR</sequence>
<proteinExistence type="predicted"/>
<keyword evidence="1" id="KW-0805">Transcription regulation</keyword>
<protein>
    <recommendedName>
        <fullName evidence="6">Zinc-finger domain-containing protein</fullName>
    </recommendedName>
</protein>
<keyword evidence="2" id="KW-0804">Transcription</keyword>
<evidence type="ECO:0000256" key="3">
    <source>
        <dbReference type="SAM" id="MobiDB-lite"/>
    </source>
</evidence>
<evidence type="ECO:0000313" key="4">
    <source>
        <dbReference type="EMBL" id="SBW19384.1"/>
    </source>
</evidence>
<feature type="region of interest" description="Disordered" evidence="3">
    <location>
        <begin position="120"/>
        <end position="140"/>
    </location>
</feature>
<keyword evidence="5" id="KW-1185">Reference proteome</keyword>
<evidence type="ECO:0000313" key="5">
    <source>
        <dbReference type="Proteomes" id="UP000199013"/>
    </source>
</evidence>
<dbReference type="Proteomes" id="UP000199013">
    <property type="component" value="Unassembled WGS sequence"/>
</dbReference>
<evidence type="ECO:0000256" key="1">
    <source>
        <dbReference type="ARBA" id="ARBA00023015"/>
    </source>
</evidence>
<feature type="region of interest" description="Disordered" evidence="3">
    <location>
        <begin position="191"/>
        <end position="222"/>
    </location>
</feature>
<dbReference type="Gene3D" id="1.10.10.1320">
    <property type="entry name" value="Anti-sigma factor, zinc-finger domain"/>
    <property type="match status" value="1"/>
</dbReference>
<dbReference type="AlphaFoldDB" id="A0A1C3NVC4"/>
<name>A0A1C3NVC4_9ACTN</name>
<evidence type="ECO:0008006" key="6">
    <source>
        <dbReference type="Google" id="ProtNLM"/>
    </source>
</evidence>
<gene>
    <name evidence="4" type="ORF">FDG2_1305</name>
</gene>
<feature type="compositionally biased region" description="Basic residues" evidence="3">
    <location>
        <begin position="213"/>
        <end position="222"/>
    </location>
</feature>
<reference evidence="5" key="1">
    <citation type="submission" date="2016-02" db="EMBL/GenBank/DDBJ databases">
        <authorList>
            <person name="Wibberg D."/>
        </authorList>
    </citation>
    <scope>NUCLEOTIDE SEQUENCE [LARGE SCALE GENOMIC DNA]</scope>
</reference>
<dbReference type="EMBL" id="FLUV01000546">
    <property type="protein sequence ID" value="SBW19384.1"/>
    <property type="molecule type" value="Genomic_DNA"/>
</dbReference>
<evidence type="ECO:0000256" key="2">
    <source>
        <dbReference type="ARBA" id="ARBA00023163"/>
    </source>
</evidence>
<dbReference type="InterPro" id="IPR041916">
    <property type="entry name" value="Anti_sigma_zinc_sf"/>
</dbReference>
<accession>A0A1C3NVC4</accession>